<evidence type="ECO:0000313" key="2">
    <source>
        <dbReference type="Proteomes" id="UP000018417"/>
    </source>
</evidence>
<organism evidence="1 2">
    <name type="scientific">Acinetobacter beijerinckii ANC 3835</name>
    <dbReference type="NCBI Taxonomy" id="1217649"/>
    <lineage>
        <taxon>Bacteria</taxon>
        <taxon>Pseudomonadati</taxon>
        <taxon>Pseudomonadota</taxon>
        <taxon>Gammaproteobacteria</taxon>
        <taxon>Moraxellales</taxon>
        <taxon>Moraxellaceae</taxon>
        <taxon>Acinetobacter</taxon>
    </lineage>
</organism>
<dbReference type="HOGENOM" id="CLU_3163444_0_0_6"/>
<dbReference type="PATRIC" id="fig|1217649.3.peg.2850"/>
<name>N9FCZ7_9GAMM</name>
<protein>
    <submittedName>
        <fullName evidence="1">Uncharacterized protein</fullName>
    </submittedName>
</protein>
<sequence length="47" mass="5596">MAIQILSEKPKKYLALMQNPDYQHIRFIRLTSPKHAEKFLEQIKAVQ</sequence>
<dbReference type="EMBL" id="APQK01000017">
    <property type="protein sequence ID" value="ENW02756.1"/>
    <property type="molecule type" value="Genomic_DNA"/>
</dbReference>
<evidence type="ECO:0000313" key="1">
    <source>
        <dbReference type="EMBL" id="ENW02756.1"/>
    </source>
</evidence>
<reference evidence="1 2" key="1">
    <citation type="submission" date="2013-02" db="EMBL/GenBank/DDBJ databases">
        <title>The Genome Sequence of Acinetobacter beijerinckii ANC 3835.</title>
        <authorList>
            <consortium name="The Broad Institute Genome Sequencing Platform"/>
            <consortium name="The Broad Institute Genome Sequencing Center for Infectious Disease"/>
            <person name="Cerqueira G."/>
            <person name="Feldgarden M."/>
            <person name="Courvalin P."/>
            <person name="Perichon B."/>
            <person name="Grillot-Courvalin C."/>
            <person name="Clermont D."/>
            <person name="Rocha E."/>
            <person name="Yoon E.-J."/>
            <person name="Nemec A."/>
            <person name="Walker B."/>
            <person name="Young S.K."/>
            <person name="Zeng Q."/>
            <person name="Gargeya S."/>
            <person name="Fitzgerald M."/>
            <person name="Haas B."/>
            <person name="Abouelleil A."/>
            <person name="Alvarado L."/>
            <person name="Arachchi H.M."/>
            <person name="Berlin A.M."/>
            <person name="Chapman S.B."/>
            <person name="Dewar J."/>
            <person name="Goldberg J."/>
            <person name="Griggs A."/>
            <person name="Gujja S."/>
            <person name="Hansen M."/>
            <person name="Howarth C."/>
            <person name="Imamovic A."/>
            <person name="Larimer J."/>
            <person name="McCowan C."/>
            <person name="Murphy C."/>
            <person name="Neiman D."/>
            <person name="Pearson M."/>
            <person name="Priest M."/>
            <person name="Roberts A."/>
            <person name="Saif S."/>
            <person name="Shea T."/>
            <person name="Sisk P."/>
            <person name="Sykes S."/>
            <person name="Wortman J."/>
            <person name="Nusbaum C."/>
            <person name="Birren B."/>
        </authorList>
    </citation>
    <scope>NUCLEOTIDE SEQUENCE [LARGE SCALE GENOMIC DNA]</scope>
    <source>
        <strain evidence="1 2">ANC 3835</strain>
    </source>
</reference>
<dbReference type="Proteomes" id="UP000018417">
    <property type="component" value="Unassembled WGS sequence"/>
</dbReference>
<accession>N9FCZ7</accession>
<comment type="caution">
    <text evidence="1">The sequence shown here is derived from an EMBL/GenBank/DDBJ whole genome shotgun (WGS) entry which is preliminary data.</text>
</comment>
<dbReference type="AlphaFoldDB" id="N9FCZ7"/>
<proteinExistence type="predicted"/>
<gene>
    <name evidence="1" type="ORF">F934_02930</name>
</gene>